<evidence type="ECO:0000313" key="2">
    <source>
        <dbReference type="Proteomes" id="UP000807025"/>
    </source>
</evidence>
<sequence length="111" mass="12979">DLWRYELSPKHWKVIELVEQWLCNFHTTTVQMSATTWLMLSTTLAMFRGLQENLQDIITTLPTNTPMPLHDSLVSPHLKLSEYYTKIDESPYYTWASRTSSLIIGVTLIYL</sequence>
<name>A0A9P5ZTU8_PLEER</name>
<dbReference type="Proteomes" id="UP000807025">
    <property type="component" value="Unassembled WGS sequence"/>
</dbReference>
<keyword evidence="2" id="KW-1185">Reference proteome</keyword>
<accession>A0A9P5ZTU8</accession>
<dbReference type="EMBL" id="MU154580">
    <property type="protein sequence ID" value="KAF9493849.1"/>
    <property type="molecule type" value="Genomic_DNA"/>
</dbReference>
<comment type="caution">
    <text evidence="1">The sequence shown here is derived from an EMBL/GenBank/DDBJ whole genome shotgun (WGS) entry which is preliminary data.</text>
</comment>
<protein>
    <submittedName>
        <fullName evidence="1">Uncharacterized protein</fullName>
    </submittedName>
</protein>
<proteinExistence type="predicted"/>
<organism evidence="1 2">
    <name type="scientific">Pleurotus eryngii</name>
    <name type="common">Boletus of the steppes</name>
    <dbReference type="NCBI Taxonomy" id="5323"/>
    <lineage>
        <taxon>Eukaryota</taxon>
        <taxon>Fungi</taxon>
        <taxon>Dikarya</taxon>
        <taxon>Basidiomycota</taxon>
        <taxon>Agaricomycotina</taxon>
        <taxon>Agaricomycetes</taxon>
        <taxon>Agaricomycetidae</taxon>
        <taxon>Agaricales</taxon>
        <taxon>Pleurotineae</taxon>
        <taxon>Pleurotaceae</taxon>
        <taxon>Pleurotus</taxon>
    </lineage>
</organism>
<reference evidence="1" key="1">
    <citation type="submission" date="2020-11" db="EMBL/GenBank/DDBJ databases">
        <authorList>
            <consortium name="DOE Joint Genome Institute"/>
            <person name="Ahrendt S."/>
            <person name="Riley R."/>
            <person name="Andreopoulos W."/>
            <person name="Labutti K."/>
            <person name="Pangilinan J."/>
            <person name="Ruiz-Duenas F.J."/>
            <person name="Barrasa J.M."/>
            <person name="Sanchez-Garcia M."/>
            <person name="Camarero S."/>
            <person name="Miyauchi S."/>
            <person name="Serrano A."/>
            <person name="Linde D."/>
            <person name="Babiker R."/>
            <person name="Drula E."/>
            <person name="Ayuso-Fernandez I."/>
            <person name="Pacheco R."/>
            <person name="Padilla G."/>
            <person name="Ferreira P."/>
            <person name="Barriuso J."/>
            <person name="Kellner H."/>
            <person name="Castanera R."/>
            <person name="Alfaro M."/>
            <person name="Ramirez L."/>
            <person name="Pisabarro A.G."/>
            <person name="Kuo A."/>
            <person name="Tritt A."/>
            <person name="Lipzen A."/>
            <person name="He G."/>
            <person name="Yan M."/>
            <person name="Ng V."/>
            <person name="Cullen D."/>
            <person name="Martin F."/>
            <person name="Rosso M.-N."/>
            <person name="Henrissat B."/>
            <person name="Hibbett D."/>
            <person name="Martinez A.T."/>
            <person name="Grigoriev I.V."/>
        </authorList>
    </citation>
    <scope>NUCLEOTIDE SEQUENCE</scope>
    <source>
        <strain evidence="1">ATCC 90797</strain>
    </source>
</reference>
<gene>
    <name evidence="1" type="ORF">BDN71DRAFT_1394229</name>
</gene>
<feature type="non-terminal residue" evidence="1">
    <location>
        <position position="1"/>
    </location>
</feature>
<dbReference type="AlphaFoldDB" id="A0A9P5ZTU8"/>
<dbReference type="OrthoDB" id="1607513at2759"/>
<evidence type="ECO:0000313" key="1">
    <source>
        <dbReference type="EMBL" id="KAF9493849.1"/>
    </source>
</evidence>